<evidence type="ECO:0000313" key="6">
    <source>
        <dbReference type="Proteomes" id="UP001500603"/>
    </source>
</evidence>
<dbReference type="Pfam" id="PF00196">
    <property type="entry name" value="GerE"/>
    <property type="match status" value="1"/>
</dbReference>
<evidence type="ECO:0000256" key="3">
    <source>
        <dbReference type="ARBA" id="ARBA00023163"/>
    </source>
</evidence>
<name>A0ABP9KPL0_9NOCA</name>
<dbReference type="EMBL" id="BAABJM010000005">
    <property type="protein sequence ID" value="GAA5063237.1"/>
    <property type="molecule type" value="Genomic_DNA"/>
</dbReference>
<keyword evidence="2" id="KW-0238">DNA-binding</keyword>
<dbReference type="RefSeq" id="WP_345498020.1">
    <property type="nucleotide sequence ID" value="NZ_BAABJM010000005.1"/>
</dbReference>
<accession>A0ABP9KPL0</accession>
<evidence type="ECO:0000256" key="2">
    <source>
        <dbReference type="ARBA" id="ARBA00023125"/>
    </source>
</evidence>
<dbReference type="PANTHER" id="PTHR44688">
    <property type="entry name" value="DNA-BINDING TRANSCRIPTIONAL ACTIVATOR DEVR_DOSR"/>
    <property type="match status" value="1"/>
</dbReference>
<keyword evidence="1" id="KW-0805">Transcription regulation</keyword>
<protein>
    <submittedName>
        <fullName evidence="5">LuxR family transcriptional regulator</fullName>
    </submittedName>
</protein>
<keyword evidence="3" id="KW-0804">Transcription</keyword>
<dbReference type="Pfam" id="PF13401">
    <property type="entry name" value="AAA_22"/>
    <property type="match status" value="1"/>
</dbReference>
<dbReference type="SUPFAM" id="SSF52540">
    <property type="entry name" value="P-loop containing nucleoside triphosphate hydrolases"/>
    <property type="match status" value="1"/>
</dbReference>
<keyword evidence="6" id="KW-1185">Reference proteome</keyword>
<dbReference type="InterPro" id="IPR016032">
    <property type="entry name" value="Sig_transdc_resp-reg_C-effctor"/>
</dbReference>
<dbReference type="InterPro" id="IPR036388">
    <property type="entry name" value="WH-like_DNA-bd_sf"/>
</dbReference>
<dbReference type="CDD" id="cd06170">
    <property type="entry name" value="LuxR_C_like"/>
    <property type="match status" value="1"/>
</dbReference>
<dbReference type="Pfam" id="PF25873">
    <property type="entry name" value="WHD_MalT"/>
    <property type="match status" value="1"/>
</dbReference>
<evidence type="ECO:0000256" key="1">
    <source>
        <dbReference type="ARBA" id="ARBA00023015"/>
    </source>
</evidence>
<dbReference type="SUPFAM" id="SSF46894">
    <property type="entry name" value="C-terminal effector domain of the bipartite response regulators"/>
    <property type="match status" value="1"/>
</dbReference>
<proteinExistence type="predicted"/>
<comment type="caution">
    <text evidence="5">The sequence shown here is derived from an EMBL/GenBank/DDBJ whole genome shotgun (WGS) entry which is preliminary data.</text>
</comment>
<dbReference type="PROSITE" id="PS50043">
    <property type="entry name" value="HTH_LUXR_2"/>
    <property type="match status" value="1"/>
</dbReference>
<gene>
    <name evidence="5" type="ORF">GCM10023318_47730</name>
</gene>
<reference evidence="6" key="1">
    <citation type="journal article" date="2019" name="Int. J. Syst. Evol. Microbiol.">
        <title>The Global Catalogue of Microorganisms (GCM) 10K type strain sequencing project: providing services to taxonomists for standard genome sequencing and annotation.</title>
        <authorList>
            <consortium name="The Broad Institute Genomics Platform"/>
            <consortium name="The Broad Institute Genome Sequencing Center for Infectious Disease"/>
            <person name="Wu L."/>
            <person name="Ma J."/>
        </authorList>
    </citation>
    <scope>NUCLEOTIDE SEQUENCE [LARGE SCALE GENOMIC DNA]</scope>
    <source>
        <strain evidence="6">JCM 18298</strain>
    </source>
</reference>
<dbReference type="PANTHER" id="PTHR44688:SF16">
    <property type="entry name" value="DNA-BINDING TRANSCRIPTIONAL ACTIVATOR DEVR_DOSR"/>
    <property type="match status" value="1"/>
</dbReference>
<feature type="domain" description="HTH luxR-type" evidence="4">
    <location>
        <begin position="816"/>
        <end position="881"/>
    </location>
</feature>
<dbReference type="Gene3D" id="1.10.10.10">
    <property type="entry name" value="Winged helix-like DNA-binding domain superfamily/Winged helix DNA-binding domain"/>
    <property type="match status" value="1"/>
</dbReference>
<dbReference type="InterPro" id="IPR000792">
    <property type="entry name" value="Tscrpt_reg_LuxR_C"/>
</dbReference>
<evidence type="ECO:0000313" key="5">
    <source>
        <dbReference type="EMBL" id="GAA5063237.1"/>
    </source>
</evidence>
<dbReference type="InterPro" id="IPR003593">
    <property type="entry name" value="AAA+_ATPase"/>
</dbReference>
<dbReference type="InterPro" id="IPR049945">
    <property type="entry name" value="AAA_22"/>
</dbReference>
<dbReference type="InterPro" id="IPR059106">
    <property type="entry name" value="WHD_MalT"/>
</dbReference>
<dbReference type="Gene3D" id="3.40.50.300">
    <property type="entry name" value="P-loop containing nucleotide triphosphate hydrolases"/>
    <property type="match status" value="1"/>
</dbReference>
<evidence type="ECO:0000259" key="4">
    <source>
        <dbReference type="PROSITE" id="PS50043"/>
    </source>
</evidence>
<dbReference type="InterPro" id="IPR027417">
    <property type="entry name" value="P-loop_NTPase"/>
</dbReference>
<dbReference type="SMART" id="SM00382">
    <property type="entry name" value="AAA"/>
    <property type="match status" value="1"/>
</dbReference>
<organism evidence="5 6">
    <name type="scientific">Nocardia callitridis</name>
    <dbReference type="NCBI Taxonomy" id="648753"/>
    <lineage>
        <taxon>Bacteria</taxon>
        <taxon>Bacillati</taxon>
        <taxon>Actinomycetota</taxon>
        <taxon>Actinomycetes</taxon>
        <taxon>Mycobacteriales</taxon>
        <taxon>Nocardiaceae</taxon>
        <taxon>Nocardia</taxon>
    </lineage>
</organism>
<sequence>MDSAQRGRHEPLRRALDPGASLPTVCFAPVERPEIFDRLDRVSRSGTERVLLMCAPAGSGKTVTLADWLERRVCGVTSFAWLTVTERLNEPTAFWRALCRALGIDADPILPRDRVAAPSAGATELVLALAKSPPSVLVIDDAHLVTDPLTASGLEHFLLHAPPQVTIVVAARHAPPLSWHRLDTRAELTRLGADDLALSRTQAALLCAQHGRAPSTDELDAVMLLTRGWAALVRLCGICLQANDRTAALAAFARPAHAVSDFLVGEVLAALPNSTRTFLIRTSIPEEFTEELASELTGQPAQALLDGLERMWFPISSVVRTGQRWFHYHPMLRAHLLGEAHRTEGDRLPELHLRAAHWHRDVGSPLVALGHLLAGPDHEHLHDFLRERGLGLAMTDDGGAALALLDRAVPELSGDPFLWLLRAVHATTTGSVSDAVVYLEMLGVQANRSESSVAQEWLAPLLAAVTIDVAATTGVASARQWQPTTEPTGNLDLDAYLTVQSATAMILAGDLAAGERQLRRGLAFAEHAGHPYLAVRSATRLASLAGLRGAIGSMRDRADRAVELAAEQSLSSGPDTAQAIAIGAFGAYLQGEHWDSAELTSVLLDHADQDGSTSPVAGWHGCVIGRLLAVEDAEDKYAATEALRRSLLTLLLAQPDATPARSPVVVAVSGLVAPVTSAVTKAHGPGTARQLVDRARVVLGDIPEIKVAQATLADATNKPRTTRTLLAPMLDDPAALHPVTAVSAWLLYASALDRLDTPWKTGISLENALRTAEPEHLIRPFLQLPAAIGLLDTHVGRFGHADRFADEIRHHPSVRRHPDHAVLTGAEMAVLKRLPAGHTAQQIAEELGVSVNTVKTHLRGIYAKLDANSRVDALDRARHDGMV</sequence>
<dbReference type="PRINTS" id="PR00038">
    <property type="entry name" value="HTHLUXR"/>
</dbReference>
<dbReference type="SMART" id="SM00421">
    <property type="entry name" value="HTH_LUXR"/>
    <property type="match status" value="1"/>
</dbReference>
<dbReference type="Proteomes" id="UP001500603">
    <property type="component" value="Unassembled WGS sequence"/>
</dbReference>